<proteinExistence type="predicted"/>
<accession>A0A5N6V342</accession>
<protein>
    <submittedName>
        <fullName evidence="1">Uncharacterized protein</fullName>
    </submittedName>
</protein>
<reference evidence="1 2" key="1">
    <citation type="submission" date="2019-04" db="EMBL/GenBank/DDBJ databases">
        <title>Friends and foes A comparative genomics study of 23 Aspergillus species from section Flavi.</title>
        <authorList>
            <consortium name="DOE Joint Genome Institute"/>
            <person name="Kjaerbolling I."/>
            <person name="Vesth T."/>
            <person name="Frisvad J.C."/>
            <person name="Nybo J.L."/>
            <person name="Theobald S."/>
            <person name="Kildgaard S."/>
            <person name="Isbrandt T."/>
            <person name="Kuo A."/>
            <person name="Sato A."/>
            <person name="Lyhne E.K."/>
            <person name="Kogle M.E."/>
            <person name="Wiebenga A."/>
            <person name="Kun R.S."/>
            <person name="Lubbers R.J."/>
            <person name="Makela M.R."/>
            <person name="Barry K."/>
            <person name="Chovatia M."/>
            <person name="Clum A."/>
            <person name="Daum C."/>
            <person name="Haridas S."/>
            <person name="He G."/>
            <person name="LaButti K."/>
            <person name="Lipzen A."/>
            <person name="Mondo S."/>
            <person name="Riley R."/>
            <person name="Salamov A."/>
            <person name="Simmons B.A."/>
            <person name="Magnuson J.K."/>
            <person name="Henrissat B."/>
            <person name="Mortensen U.H."/>
            <person name="Larsen T.O."/>
            <person name="Devries R.P."/>
            <person name="Grigoriev I.V."/>
            <person name="Machida M."/>
            <person name="Baker S.E."/>
            <person name="Andersen M.R."/>
        </authorList>
    </citation>
    <scope>NUCLEOTIDE SEQUENCE [LARGE SCALE GENOMIC DNA]</scope>
    <source>
        <strain evidence="1 2">CBS 117626</strain>
    </source>
</reference>
<organism evidence="1 2">
    <name type="scientific">Aspergillus tamarii</name>
    <dbReference type="NCBI Taxonomy" id="41984"/>
    <lineage>
        <taxon>Eukaryota</taxon>
        <taxon>Fungi</taxon>
        <taxon>Dikarya</taxon>
        <taxon>Ascomycota</taxon>
        <taxon>Pezizomycotina</taxon>
        <taxon>Eurotiomycetes</taxon>
        <taxon>Eurotiomycetidae</taxon>
        <taxon>Eurotiales</taxon>
        <taxon>Aspergillaceae</taxon>
        <taxon>Aspergillus</taxon>
        <taxon>Aspergillus subgen. Circumdati</taxon>
    </lineage>
</organism>
<dbReference type="EMBL" id="ML738600">
    <property type="protein sequence ID" value="KAE8165386.1"/>
    <property type="molecule type" value="Genomic_DNA"/>
</dbReference>
<gene>
    <name evidence="1" type="ORF">BDV40DRAFT_297414</name>
</gene>
<evidence type="ECO:0000313" key="2">
    <source>
        <dbReference type="Proteomes" id="UP000326950"/>
    </source>
</evidence>
<keyword evidence="2" id="KW-1185">Reference proteome</keyword>
<sequence>MAATKGKRKVEALARLPVIYNSEAVAVSFSTDRELFLAAAVEKFQCLSGTDRATVCFLDVVCSAQLTAANTKVVIKNKNHVLFYLFQRRGIVAEKVCIRCRPRGGQFVQCVVSLSANGRVLYYGACANCLVGGHGRQCSLCTDFEEAGGTNLTVEECGDFLFQGGLLACSFAEYNALEAGDVDLEITGARTRSLSVEIDFKSSVAFFQSSSVYGQERKASVSVFFLCLSCPYSFVFSVDSPRLFGGKGPVVSALLPNSLAAISSGTTSLLMDMRDLADQISGLHNSATQVLESVKRLRTDYRQLCTDLQVVGDVVSRPRVPSAVVSVAGIFSKFRMSTSAAASSSAKDISIAAALFFFSAKSFPARALGSAATVRFRGLSIGSASGAGIARKRLFSVGAAAASSSAAPVGLDDPEGDSNVVINIAPRKRKKN</sequence>
<dbReference type="AlphaFoldDB" id="A0A5N6V342"/>
<dbReference type="Proteomes" id="UP000326950">
    <property type="component" value="Unassembled WGS sequence"/>
</dbReference>
<dbReference type="Pfam" id="PF12511">
    <property type="entry name" value="DUF3716"/>
    <property type="match status" value="1"/>
</dbReference>
<name>A0A5N6V342_ASPTM</name>
<evidence type="ECO:0000313" key="1">
    <source>
        <dbReference type="EMBL" id="KAE8165386.1"/>
    </source>
</evidence>
<dbReference type="InterPro" id="IPR022190">
    <property type="entry name" value="DUF3716"/>
</dbReference>